<evidence type="ECO:0000256" key="1">
    <source>
        <dbReference type="SAM" id="MobiDB-lite"/>
    </source>
</evidence>
<dbReference type="PANTHER" id="PTHR38116">
    <property type="entry name" value="CHROMOSOME 7, WHOLE GENOME SHOTGUN SEQUENCE"/>
    <property type="match status" value="1"/>
</dbReference>
<sequence length="524" mass="58722">MSSHTRGDTQRSEGVAKEKRKPVRRDPEKRRQQNIKAQKRYREKLRERLSYLKALEASQHASFKETLAVRTAIPQVNISEETSIAPFYITTENPSIYETSDIHAPSQSSGTQDFQDIVPHFEDTWSALSTWDPTATIPQFDGTSSAPGIWDCTTQMSQSENNTPPSLSPWDTTTLFLRSSRSQSTTGISKPTTAAHVNPSVLMCEKHNDGSDPYWTSNIDCGCPSPHIQIRTQGPDPYTLGGLRLLSFTPTQRIADPYANALRLETVCTIAALFNLGMYIGITEEMICAEDCRSPFYRSGATSDHLIEANTIGSVKSIFKVLKPDLRPSSEQITVEHHPYIDILPFPTLRKNIIRHQHLDEFDEDQFFLDLLAGLVCWGGAGVGKKDRDQSTGFASTGTPWDVRSWEAKAWFLKKYWTLLGGEDGELVRQITGETKSTTSSTHSDKFAVSCNELCGLHIDVYKDDKMWNLQYLQSISGNIIYFKFAIDIFTTRPTERDSAAPLNTQMSETLRVSVKLSGTLLLS</sequence>
<dbReference type="AlphaFoldDB" id="A0A1V6PYI6"/>
<dbReference type="EMBL" id="MDYN01000023">
    <property type="protein sequence ID" value="OQD82074.1"/>
    <property type="molecule type" value="Genomic_DNA"/>
</dbReference>
<feature type="region of interest" description="Disordered" evidence="1">
    <location>
        <begin position="1"/>
        <end position="40"/>
    </location>
</feature>
<dbReference type="PANTHER" id="PTHR38116:SF5">
    <property type="entry name" value="BZIP DOMAIN-CONTAINING PROTEIN"/>
    <property type="match status" value="1"/>
</dbReference>
<dbReference type="Proteomes" id="UP000191672">
    <property type="component" value="Unassembled WGS sequence"/>
</dbReference>
<accession>A0A1V6PYI6</accession>
<comment type="caution">
    <text evidence="2">The sequence shown here is derived from an EMBL/GenBank/DDBJ whole genome shotgun (WGS) entry which is preliminary data.</text>
</comment>
<feature type="compositionally biased region" description="Basic and acidic residues" evidence="1">
    <location>
        <begin position="1"/>
        <end position="17"/>
    </location>
</feature>
<keyword evidence="3" id="KW-1185">Reference proteome</keyword>
<proteinExistence type="predicted"/>
<protein>
    <recommendedName>
        <fullName evidence="4">BZIP domain-containing protein</fullName>
    </recommendedName>
</protein>
<dbReference type="InterPro" id="IPR021833">
    <property type="entry name" value="DUF3425"/>
</dbReference>
<reference evidence="3" key="1">
    <citation type="journal article" date="2017" name="Nat. Microbiol.">
        <title>Global analysis of biosynthetic gene clusters reveals vast potential of secondary metabolite production in Penicillium species.</title>
        <authorList>
            <person name="Nielsen J.C."/>
            <person name="Grijseels S."/>
            <person name="Prigent S."/>
            <person name="Ji B."/>
            <person name="Dainat J."/>
            <person name="Nielsen K.F."/>
            <person name="Frisvad J.C."/>
            <person name="Workman M."/>
            <person name="Nielsen J."/>
        </authorList>
    </citation>
    <scope>NUCLEOTIDE SEQUENCE [LARGE SCALE GENOMIC DNA]</scope>
    <source>
        <strain evidence="3">IBT 31811</strain>
    </source>
</reference>
<dbReference type="CDD" id="cd14688">
    <property type="entry name" value="bZIP_YAP"/>
    <property type="match status" value="1"/>
</dbReference>
<organism evidence="2 3">
    <name type="scientific">Penicillium antarcticum</name>
    <dbReference type="NCBI Taxonomy" id="416450"/>
    <lineage>
        <taxon>Eukaryota</taxon>
        <taxon>Fungi</taxon>
        <taxon>Dikarya</taxon>
        <taxon>Ascomycota</taxon>
        <taxon>Pezizomycotina</taxon>
        <taxon>Eurotiomycetes</taxon>
        <taxon>Eurotiomycetidae</taxon>
        <taxon>Eurotiales</taxon>
        <taxon>Aspergillaceae</taxon>
        <taxon>Penicillium</taxon>
    </lineage>
</organism>
<dbReference type="Pfam" id="PF11905">
    <property type="entry name" value="DUF3425"/>
    <property type="match status" value="1"/>
</dbReference>
<gene>
    <name evidence="2" type="ORF">PENANT_c023G03342</name>
</gene>
<evidence type="ECO:0008006" key="4">
    <source>
        <dbReference type="Google" id="ProtNLM"/>
    </source>
</evidence>
<evidence type="ECO:0000313" key="2">
    <source>
        <dbReference type="EMBL" id="OQD82074.1"/>
    </source>
</evidence>
<evidence type="ECO:0000313" key="3">
    <source>
        <dbReference type="Proteomes" id="UP000191672"/>
    </source>
</evidence>
<name>A0A1V6PYI6_9EURO</name>